<dbReference type="SUPFAM" id="SSF51621">
    <property type="entry name" value="Phosphoenolpyruvate/pyruvate domain"/>
    <property type="match status" value="1"/>
</dbReference>
<protein>
    <submittedName>
        <fullName evidence="4">Aldolase</fullName>
    </submittedName>
</protein>
<dbReference type="EMBL" id="BMDG01000003">
    <property type="protein sequence ID" value="GGI05894.1"/>
    <property type="molecule type" value="Genomic_DNA"/>
</dbReference>
<dbReference type="InterPro" id="IPR054255">
    <property type="entry name" value="DUF6986"/>
</dbReference>
<dbReference type="Gene3D" id="3.20.20.60">
    <property type="entry name" value="Phosphoenolpyruvate-binding domains"/>
    <property type="match status" value="1"/>
</dbReference>
<dbReference type="Pfam" id="PF22484">
    <property type="entry name" value="DUF6986"/>
    <property type="match status" value="1"/>
</dbReference>
<reference evidence="5" key="1">
    <citation type="journal article" date="2019" name="Int. J. Syst. Evol. Microbiol.">
        <title>The Global Catalogue of Microorganisms (GCM) 10K type strain sequencing project: providing services to taxonomists for standard genome sequencing and annotation.</title>
        <authorList>
            <consortium name="The Broad Institute Genomics Platform"/>
            <consortium name="The Broad Institute Genome Sequencing Center for Infectious Disease"/>
            <person name="Wu L."/>
            <person name="Ma J."/>
        </authorList>
    </citation>
    <scope>NUCLEOTIDE SEQUENCE [LARGE SCALE GENOMIC DNA]</scope>
    <source>
        <strain evidence="5">CCM 8653</strain>
    </source>
</reference>
<accession>A0ABQ2B1V3</accession>
<evidence type="ECO:0000313" key="4">
    <source>
        <dbReference type="EMBL" id="GGI05894.1"/>
    </source>
</evidence>
<name>A0ABQ2B1V3_9MICO</name>
<dbReference type="Proteomes" id="UP000632535">
    <property type="component" value="Unassembled WGS sequence"/>
</dbReference>
<dbReference type="PANTHER" id="PTHR32308">
    <property type="entry name" value="LYASE BETA SUBUNIT, PUTATIVE (AFU_ORTHOLOGUE AFUA_4G13030)-RELATED"/>
    <property type="match status" value="1"/>
</dbReference>
<evidence type="ECO:0000256" key="2">
    <source>
        <dbReference type="ARBA" id="ARBA00022723"/>
    </source>
</evidence>
<dbReference type="InterPro" id="IPR040442">
    <property type="entry name" value="Pyrv_kinase-like_dom_sf"/>
</dbReference>
<organism evidence="4 5">
    <name type="scientific">Isoptericola cucumis</name>
    <dbReference type="NCBI Taxonomy" id="1776856"/>
    <lineage>
        <taxon>Bacteria</taxon>
        <taxon>Bacillati</taxon>
        <taxon>Actinomycetota</taxon>
        <taxon>Actinomycetes</taxon>
        <taxon>Micrococcales</taxon>
        <taxon>Promicromonosporaceae</taxon>
        <taxon>Isoptericola</taxon>
    </lineage>
</organism>
<keyword evidence="5" id="KW-1185">Reference proteome</keyword>
<dbReference type="InterPro" id="IPR015813">
    <property type="entry name" value="Pyrv/PenolPyrv_kinase-like_dom"/>
</dbReference>
<evidence type="ECO:0000256" key="1">
    <source>
        <dbReference type="ARBA" id="ARBA00001946"/>
    </source>
</evidence>
<gene>
    <name evidence="4" type="ORF">GCM10007368_08430</name>
</gene>
<dbReference type="RefSeq" id="WP_188522435.1">
    <property type="nucleotide sequence ID" value="NZ_BMDG01000003.1"/>
</dbReference>
<keyword evidence="3" id="KW-0460">Magnesium</keyword>
<comment type="cofactor">
    <cofactor evidence="1">
        <name>Mg(2+)</name>
        <dbReference type="ChEBI" id="CHEBI:18420"/>
    </cofactor>
</comment>
<comment type="caution">
    <text evidence="4">The sequence shown here is derived from an EMBL/GenBank/DDBJ whole genome shotgun (WGS) entry which is preliminary data.</text>
</comment>
<evidence type="ECO:0000256" key="3">
    <source>
        <dbReference type="ARBA" id="ARBA00022842"/>
    </source>
</evidence>
<sequence>MSDSLDTSLDASLDTSLDQATLDDVERRLAAHDRHLEEAYPGDDGTRQPVHTVYVPAHRYTAGLAEEWGAQARKALAAQGVGALLDAAAVRADLRDDVAARVEAKLAAEPIEDLRIDLEDGYGDHPDADEDAVTVAAARALRTELDDGRATPFVGIRFKCFEKPTRARGLRTLDLFLSTLARSGDLPEGLVVTLPKVTAVAQVEAMVAVCERIERATGLPGRRLRFEVQVETPQSILDAAGTATVARMIHAGDGRVSGLHYGTYDYSASLGIAAAYQSMEHPAADLAKEVMQLAAAGTGVRLSDGSTNVLPVGDDAQVRAAWRNHGRLVRRSLERGFYQGWDLHPAQLPSRFAATYAFYRDGFEPAARRLHDYVNQVSGAVLDEPATARALAWYLKRGLDCGALGADELTGATGLTPAELTAMVVPSAD</sequence>
<keyword evidence="2" id="KW-0479">Metal-binding</keyword>
<proteinExistence type="predicted"/>
<dbReference type="PANTHER" id="PTHR32308:SF10">
    <property type="entry name" value="CITRATE LYASE SUBUNIT BETA"/>
    <property type="match status" value="1"/>
</dbReference>
<evidence type="ECO:0000313" key="5">
    <source>
        <dbReference type="Proteomes" id="UP000632535"/>
    </source>
</evidence>